<gene>
    <name evidence="4" type="ORF">D3P05_06155</name>
</gene>
<sequence>MRRILPAVLLTALAMPAQAQVADLVDRAAFRVCADPANSPLSSQDGSGFENRIADLFAEKLDVPVQYTWFPQVIGFVRQTLSLGRCDVVIGFAQGDELVLNTNHYYTSTHVLVVRGDGDLADVDHLSDPALKGRRIGVVAGAPPTTHVARLGMMKDAKPYDLMTDRRVESPAEDMLRDVREGVTDAALLWGPIAGPMLKDDAELKMIPLLKETATPRLFFRITMGVRAGEDVWKRELNSMIRRHQDEIDAILREAGVPLVDDYGKALKPEAEPAAASQDL</sequence>
<feature type="signal peptide" evidence="2">
    <location>
        <begin position="1"/>
        <end position="19"/>
    </location>
</feature>
<comment type="caution">
    <text evidence="4">The sequence shown here is derived from an EMBL/GenBank/DDBJ whole genome shotgun (WGS) entry which is preliminary data.</text>
</comment>
<reference evidence="5" key="1">
    <citation type="submission" date="2018-09" db="EMBL/GenBank/DDBJ databases">
        <title>Paracoccus onubensis nov. sp. a moderate halophilic bacterium isolated from Gruta de las Maravillas (Aracena, Spain).</title>
        <authorList>
            <person name="Jurado V."/>
            <person name="Gutierrez-Patricio S."/>
            <person name="Gonzalez-Pimentel J.L."/>
            <person name="Miller A.Z."/>
            <person name="Laiz L."/>
            <person name="Saiz-Jimenez C."/>
        </authorList>
    </citation>
    <scope>NUCLEOTIDE SEQUENCE [LARGE SCALE GENOMIC DNA]</scope>
    <source>
        <strain evidence="5">DSM 26381</strain>
    </source>
</reference>
<dbReference type="Gene3D" id="3.40.190.10">
    <property type="entry name" value="Periplasmic binding protein-like II"/>
    <property type="match status" value="2"/>
</dbReference>
<dbReference type="Proteomes" id="UP000283587">
    <property type="component" value="Unassembled WGS sequence"/>
</dbReference>
<dbReference type="PANTHER" id="PTHR35936:SF17">
    <property type="entry name" value="ARGININE-BINDING EXTRACELLULAR PROTEIN ARTP"/>
    <property type="match status" value="1"/>
</dbReference>
<dbReference type="SUPFAM" id="SSF53850">
    <property type="entry name" value="Periplasmic binding protein-like II"/>
    <property type="match status" value="1"/>
</dbReference>
<evidence type="ECO:0000259" key="3">
    <source>
        <dbReference type="SMART" id="SM00062"/>
    </source>
</evidence>
<evidence type="ECO:0000313" key="4">
    <source>
        <dbReference type="EMBL" id="RJL18890.1"/>
    </source>
</evidence>
<accession>A0A419A9H7</accession>
<dbReference type="SMART" id="SM00062">
    <property type="entry name" value="PBPb"/>
    <property type="match status" value="1"/>
</dbReference>
<dbReference type="OrthoDB" id="176845at2"/>
<evidence type="ECO:0000256" key="2">
    <source>
        <dbReference type="SAM" id="SignalP"/>
    </source>
</evidence>
<dbReference type="PANTHER" id="PTHR35936">
    <property type="entry name" value="MEMBRANE-BOUND LYTIC MUREIN TRANSGLYCOSYLASE F"/>
    <property type="match status" value="1"/>
</dbReference>
<dbReference type="InterPro" id="IPR022448">
    <property type="entry name" value="Quinoprotein_dehydrogenase"/>
</dbReference>
<keyword evidence="1 2" id="KW-0732">Signal</keyword>
<evidence type="ECO:0000256" key="1">
    <source>
        <dbReference type="ARBA" id="ARBA00022729"/>
    </source>
</evidence>
<evidence type="ECO:0000313" key="5">
    <source>
        <dbReference type="Proteomes" id="UP000283587"/>
    </source>
</evidence>
<dbReference type="EMBL" id="QZEW01000020">
    <property type="protein sequence ID" value="RJL18890.1"/>
    <property type="molecule type" value="Genomic_DNA"/>
</dbReference>
<dbReference type="InterPro" id="IPR001638">
    <property type="entry name" value="Solute-binding_3/MltF_N"/>
</dbReference>
<organism evidence="4 5">
    <name type="scientific">Paracoccus siganidrum</name>
    <dbReference type="NCBI Taxonomy" id="1276757"/>
    <lineage>
        <taxon>Bacteria</taxon>
        <taxon>Pseudomonadati</taxon>
        <taxon>Pseudomonadota</taxon>
        <taxon>Alphaproteobacteria</taxon>
        <taxon>Rhodobacterales</taxon>
        <taxon>Paracoccaceae</taxon>
        <taxon>Paracoccus</taxon>
    </lineage>
</organism>
<dbReference type="AlphaFoldDB" id="A0A419A9H7"/>
<feature type="chain" id="PRO_5019247545" evidence="2">
    <location>
        <begin position="20"/>
        <end position="280"/>
    </location>
</feature>
<dbReference type="NCBIfam" id="TIGR03871">
    <property type="entry name" value="ABC_peri_MoxJ_2"/>
    <property type="match status" value="1"/>
</dbReference>
<protein>
    <submittedName>
        <fullName evidence="4">Quinoprotein dehydrogenase-associated putative ABC transporter substrate-binding protein</fullName>
    </submittedName>
</protein>
<name>A0A419A9H7_9RHOB</name>
<feature type="domain" description="Solute-binding protein family 3/N-terminal" evidence="3">
    <location>
        <begin position="29"/>
        <end position="258"/>
    </location>
</feature>
<dbReference type="RefSeq" id="WP_119897295.1">
    <property type="nucleotide sequence ID" value="NZ_QNRC01000023.1"/>
</dbReference>
<keyword evidence="5" id="KW-1185">Reference proteome</keyword>
<proteinExistence type="predicted"/>